<dbReference type="PANTHER" id="PTHR45835:SF99">
    <property type="entry name" value="CHROMO DOMAIN-CONTAINING PROTEIN-RELATED"/>
    <property type="match status" value="1"/>
</dbReference>
<accession>A0AAF0ZKV8</accession>
<keyword evidence="3" id="KW-1185">Reference proteome</keyword>
<proteinExistence type="predicted"/>
<dbReference type="Pfam" id="PF17921">
    <property type="entry name" value="Integrase_H2C2"/>
    <property type="match status" value="1"/>
</dbReference>
<dbReference type="InterPro" id="IPR041588">
    <property type="entry name" value="Integrase_H2C2"/>
</dbReference>
<feature type="domain" description="Integrase zinc-binding" evidence="1">
    <location>
        <begin position="147"/>
        <end position="185"/>
    </location>
</feature>
<gene>
    <name evidence="2" type="ORF">MTR67_034820</name>
</gene>
<dbReference type="EMBL" id="CP133619">
    <property type="protein sequence ID" value="WMV41435.1"/>
    <property type="molecule type" value="Genomic_DNA"/>
</dbReference>
<dbReference type="PANTHER" id="PTHR45835">
    <property type="entry name" value="YALI0A06105P"/>
    <property type="match status" value="1"/>
</dbReference>
<protein>
    <recommendedName>
        <fullName evidence="1">Integrase zinc-binding domain-containing protein</fullName>
    </recommendedName>
</protein>
<organism evidence="2 3">
    <name type="scientific">Solanum verrucosum</name>
    <dbReference type="NCBI Taxonomy" id="315347"/>
    <lineage>
        <taxon>Eukaryota</taxon>
        <taxon>Viridiplantae</taxon>
        <taxon>Streptophyta</taxon>
        <taxon>Embryophyta</taxon>
        <taxon>Tracheophyta</taxon>
        <taxon>Spermatophyta</taxon>
        <taxon>Magnoliopsida</taxon>
        <taxon>eudicotyledons</taxon>
        <taxon>Gunneridae</taxon>
        <taxon>Pentapetalae</taxon>
        <taxon>asterids</taxon>
        <taxon>lamiids</taxon>
        <taxon>Solanales</taxon>
        <taxon>Solanaceae</taxon>
        <taxon>Solanoideae</taxon>
        <taxon>Solaneae</taxon>
        <taxon>Solanum</taxon>
    </lineage>
</organism>
<dbReference type="Gene3D" id="1.10.340.70">
    <property type="match status" value="1"/>
</dbReference>
<evidence type="ECO:0000259" key="1">
    <source>
        <dbReference type="Pfam" id="PF17921"/>
    </source>
</evidence>
<evidence type="ECO:0000313" key="2">
    <source>
        <dbReference type="EMBL" id="WMV41435.1"/>
    </source>
</evidence>
<dbReference type="AlphaFoldDB" id="A0AAF0ZKV8"/>
<sequence length="277" mass="32061">MDAVNSWPRPLSPADIRSFLGLAGYCRSEHRILQYVFNQKDLNLRQRRCLELLKYYDRSVLYHPDKANMVAGALSRLSRVDSTKGGVMVFNGSETSSASHVKAKQWLDPTLVELKETVLKKSIEAFSQGGDGVLRYQCRLCVLNVDDLRDQILSEAHSYRYSIHPRATKMYRDLWEVYWWNGMKKVNSDDHLPLIEFAYNNNYHSSIGMAPFDALYGRRCRSPIGRVQEQWKGLRKGSRTVEEAMVSEPIFEPMPCEKILRERSKERLKDNGRVHGQ</sequence>
<reference evidence="2" key="1">
    <citation type="submission" date="2023-08" db="EMBL/GenBank/DDBJ databases">
        <title>A de novo genome assembly of Solanum verrucosum Schlechtendal, a Mexican diploid species geographically isolated from the other diploid A-genome species in potato relatives.</title>
        <authorList>
            <person name="Hosaka K."/>
        </authorList>
    </citation>
    <scope>NUCLEOTIDE SEQUENCE</scope>
    <source>
        <tissue evidence="2">Young leaves</tissue>
    </source>
</reference>
<evidence type="ECO:0000313" key="3">
    <source>
        <dbReference type="Proteomes" id="UP001234989"/>
    </source>
</evidence>
<name>A0AAF0ZKV8_SOLVR</name>
<dbReference type="Proteomes" id="UP001234989">
    <property type="component" value="Chromosome 8"/>
</dbReference>